<reference evidence="5" key="2">
    <citation type="submission" date="2020-09" db="EMBL/GenBank/DDBJ databases">
        <authorList>
            <person name="Sun Q."/>
            <person name="Ohkuma M."/>
        </authorList>
    </citation>
    <scope>NUCLEOTIDE SEQUENCE</scope>
    <source>
        <strain evidence="5">JCM 3090</strain>
    </source>
</reference>
<feature type="domain" description="Methyltransferase" evidence="4">
    <location>
        <begin position="47"/>
        <end position="137"/>
    </location>
</feature>
<dbReference type="EMBL" id="BMQB01000001">
    <property type="protein sequence ID" value="GGJ79285.1"/>
    <property type="molecule type" value="Genomic_DNA"/>
</dbReference>
<evidence type="ECO:0000313" key="5">
    <source>
        <dbReference type="EMBL" id="GGJ79285.1"/>
    </source>
</evidence>
<comment type="caution">
    <text evidence="5">The sequence shown here is derived from an EMBL/GenBank/DDBJ whole genome shotgun (WGS) entry which is preliminary data.</text>
</comment>
<dbReference type="InterPro" id="IPR029063">
    <property type="entry name" value="SAM-dependent_MTases_sf"/>
</dbReference>
<dbReference type="InterPro" id="IPR041698">
    <property type="entry name" value="Methyltransf_25"/>
</dbReference>
<sequence length="205" mass="21037">MTRWREISGNDGGDRYAARVDALAATGRDMHGEAAFCAARLAPGGRVLDAGCGTGRVAIRLAELGYAVVGVDADASMLATAGRRSPDLRWVEADLADFDLNDRFDLVLTAGNVIPLLAAGTEATAVARLAAHLAPGGALVSGFGLRPEELPLTEAPVDLPAYDGWCAAAGLALAERYATWDGDPYAGGPYAVSVHRPAPGPAAAP</sequence>
<keyword evidence="1 5" id="KW-0489">Methyltransferase</keyword>
<dbReference type="GO" id="GO:0032259">
    <property type="term" value="P:methylation"/>
    <property type="evidence" value="ECO:0007669"/>
    <property type="project" value="UniProtKB-KW"/>
</dbReference>
<dbReference type="SUPFAM" id="SSF53335">
    <property type="entry name" value="S-adenosyl-L-methionine-dependent methyltransferases"/>
    <property type="match status" value="1"/>
</dbReference>
<dbReference type="PANTHER" id="PTHR43464:SF19">
    <property type="entry name" value="UBIQUINONE BIOSYNTHESIS O-METHYLTRANSFERASE, MITOCHONDRIAL"/>
    <property type="match status" value="1"/>
</dbReference>
<dbReference type="Pfam" id="PF13649">
    <property type="entry name" value="Methyltransf_25"/>
    <property type="match status" value="1"/>
</dbReference>
<dbReference type="Gene3D" id="3.40.50.150">
    <property type="entry name" value="Vaccinia Virus protein VP39"/>
    <property type="match status" value="1"/>
</dbReference>
<dbReference type="CDD" id="cd02440">
    <property type="entry name" value="AdoMet_MTases"/>
    <property type="match status" value="1"/>
</dbReference>
<name>A0A8J3B3D6_9ACTN</name>
<dbReference type="PANTHER" id="PTHR43464">
    <property type="entry name" value="METHYLTRANSFERASE"/>
    <property type="match status" value="1"/>
</dbReference>
<evidence type="ECO:0000259" key="4">
    <source>
        <dbReference type="Pfam" id="PF13649"/>
    </source>
</evidence>
<dbReference type="AlphaFoldDB" id="A0A8J3B3D6"/>
<accession>A0A8J3B3D6</accession>
<keyword evidence="2" id="KW-0808">Transferase</keyword>
<keyword evidence="6" id="KW-1185">Reference proteome</keyword>
<protein>
    <submittedName>
        <fullName evidence="5">SAM-dependent methyltransferase</fullName>
    </submittedName>
</protein>
<reference evidence="5" key="1">
    <citation type="journal article" date="2014" name="Int. J. Syst. Evol. Microbiol.">
        <title>Complete genome sequence of Corynebacterium casei LMG S-19264T (=DSM 44701T), isolated from a smear-ripened cheese.</title>
        <authorList>
            <consortium name="US DOE Joint Genome Institute (JGI-PGF)"/>
            <person name="Walter F."/>
            <person name="Albersmeier A."/>
            <person name="Kalinowski J."/>
            <person name="Ruckert C."/>
        </authorList>
    </citation>
    <scope>NUCLEOTIDE SEQUENCE</scope>
    <source>
        <strain evidence="5">JCM 3090</strain>
    </source>
</reference>
<organism evidence="5 6">
    <name type="scientific">Pilimelia anulata</name>
    <dbReference type="NCBI Taxonomy" id="53371"/>
    <lineage>
        <taxon>Bacteria</taxon>
        <taxon>Bacillati</taxon>
        <taxon>Actinomycetota</taxon>
        <taxon>Actinomycetes</taxon>
        <taxon>Micromonosporales</taxon>
        <taxon>Micromonosporaceae</taxon>
        <taxon>Pilimelia</taxon>
    </lineage>
</organism>
<evidence type="ECO:0000256" key="2">
    <source>
        <dbReference type="ARBA" id="ARBA00022679"/>
    </source>
</evidence>
<evidence type="ECO:0000256" key="3">
    <source>
        <dbReference type="ARBA" id="ARBA00022691"/>
    </source>
</evidence>
<dbReference type="GO" id="GO:0008168">
    <property type="term" value="F:methyltransferase activity"/>
    <property type="evidence" value="ECO:0007669"/>
    <property type="project" value="UniProtKB-KW"/>
</dbReference>
<dbReference type="Proteomes" id="UP000649739">
    <property type="component" value="Unassembled WGS sequence"/>
</dbReference>
<proteinExistence type="predicted"/>
<dbReference type="RefSeq" id="WP_189168472.1">
    <property type="nucleotide sequence ID" value="NZ_BMQB01000001.1"/>
</dbReference>
<evidence type="ECO:0000313" key="6">
    <source>
        <dbReference type="Proteomes" id="UP000649739"/>
    </source>
</evidence>
<keyword evidence="3" id="KW-0949">S-adenosyl-L-methionine</keyword>
<gene>
    <name evidence="5" type="ORF">GCM10010123_06550</name>
</gene>
<evidence type="ECO:0000256" key="1">
    <source>
        <dbReference type="ARBA" id="ARBA00022603"/>
    </source>
</evidence>